<sequence length="180" mass="20172">MTIYIALLRGINVGGNNKIKMSELKTCFEALGFGRVKTYINSGNILFESEEGEAALRQQIEQMIHKDFRISLTVVLRSAAELEQLIASCPYDAAALSEGESIHASLLTEPLAKEKINHLSDIKSEQDQFQIKGRDIYMWLRQSMRDSKLAGSLTKLGNTVTTRNWNTIIKLDALAKEMHA</sequence>
<dbReference type="PIRSF" id="PIRSF008502">
    <property type="entry name" value="UCP008502"/>
    <property type="match status" value="1"/>
</dbReference>
<dbReference type="RefSeq" id="WP_166144532.1">
    <property type="nucleotide sequence ID" value="NZ_JAAOIW010000001.1"/>
</dbReference>
<keyword evidence="2" id="KW-1185">Reference proteome</keyword>
<dbReference type="EMBL" id="JAAOIW010000001">
    <property type="protein sequence ID" value="NHN28284.1"/>
    <property type="molecule type" value="Genomic_DNA"/>
</dbReference>
<dbReference type="Proteomes" id="UP001165962">
    <property type="component" value="Unassembled WGS sequence"/>
</dbReference>
<gene>
    <name evidence="1" type="ORF">G9U52_00405</name>
</gene>
<dbReference type="InterPro" id="IPR012545">
    <property type="entry name" value="DUF1697"/>
</dbReference>
<dbReference type="PANTHER" id="PTHR36439">
    <property type="entry name" value="BLL4334 PROTEIN"/>
    <property type="match status" value="1"/>
</dbReference>
<comment type="caution">
    <text evidence="1">The sequence shown here is derived from an EMBL/GenBank/DDBJ whole genome shotgun (WGS) entry which is preliminary data.</text>
</comment>
<reference evidence="1" key="1">
    <citation type="submission" date="2020-03" db="EMBL/GenBank/DDBJ databases">
        <title>Draft sequencing of Paenibacilllus sp. S3N08.</title>
        <authorList>
            <person name="Kim D.-U."/>
        </authorList>
    </citation>
    <scope>NUCLEOTIDE SEQUENCE</scope>
    <source>
        <strain evidence="1">S3N08</strain>
    </source>
</reference>
<dbReference type="Gene3D" id="3.30.70.1280">
    <property type="entry name" value="SP0830-like domains"/>
    <property type="match status" value="1"/>
</dbReference>
<evidence type="ECO:0000313" key="2">
    <source>
        <dbReference type="Proteomes" id="UP001165962"/>
    </source>
</evidence>
<organism evidence="1 2">
    <name type="scientific">Paenibacillus agricola</name>
    <dbReference type="NCBI Taxonomy" id="2716264"/>
    <lineage>
        <taxon>Bacteria</taxon>
        <taxon>Bacillati</taxon>
        <taxon>Bacillota</taxon>
        <taxon>Bacilli</taxon>
        <taxon>Bacillales</taxon>
        <taxon>Paenibacillaceae</taxon>
        <taxon>Paenibacillus</taxon>
    </lineage>
</organism>
<protein>
    <submittedName>
        <fullName evidence="1">DUF1697 domain-containing protein</fullName>
    </submittedName>
</protein>
<dbReference type="PANTHER" id="PTHR36439:SF1">
    <property type="entry name" value="DUF1697 DOMAIN-CONTAINING PROTEIN"/>
    <property type="match status" value="1"/>
</dbReference>
<evidence type="ECO:0000313" key="1">
    <source>
        <dbReference type="EMBL" id="NHN28284.1"/>
    </source>
</evidence>
<dbReference type="SUPFAM" id="SSF160379">
    <property type="entry name" value="SP0830-like"/>
    <property type="match status" value="1"/>
</dbReference>
<name>A0ABX0J2U2_9BACL</name>
<proteinExistence type="predicted"/>
<dbReference type="Pfam" id="PF08002">
    <property type="entry name" value="DUF1697"/>
    <property type="match status" value="1"/>
</dbReference>
<accession>A0ABX0J2U2</accession>